<evidence type="ECO:0000259" key="2">
    <source>
        <dbReference type="Pfam" id="PF00561"/>
    </source>
</evidence>
<keyword evidence="3" id="KW-0808">Transferase</keyword>
<gene>
    <name evidence="3" type="ORF">S2091_0932</name>
</gene>
<accession>A0A2S9H2V5</accession>
<comment type="caution">
    <text evidence="3">The sequence shown here is derived from an EMBL/GenBank/DDBJ whole genome shotgun (WGS) entry which is preliminary data.</text>
</comment>
<dbReference type="PANTHER" id="PTHR43798">
    <property type="entry name" value="MONOACYLGLYCEROL LIPASE"/>
    <property type="match status" value="1"/>
</dbReference>
<dbReference type="RefSeq" id="WP_105530639.1">
    <property type="nucleotide sequence ID" value="NZ_PUGF01000003.1"/>
</dbReference>
<evidence type="ECO:0000313" key="3">
    <source>
        <dbReference type="EMBL" id="PRC94311.1"/>
    </source>
</evidence>
<dbReference type="EMBL" id="PUGF01000003">
    <property type="protein sequence ID" value="PRC94311.1"/>
    <property type="molecule type" value="Genomic_DNA"/>
</dbReference>
<reference evidence="3 4" key="1">
    <citation type="submission" date="2018-02" db="EMBL/GenBank/DDBJ databases">
        <title>Solimicrobium silvestre gen. nov., sp. nov., isolated from alpine forest soil.</title>
        <authorList>
            <person name="Margesin R."/>
            <person name="Albuquerque L."/>
            <person name="Zhang D.-C."/>
            <person name="Froufe H.J.C."/>
            <person name="Severino R."/>
            <person name="Roxo I."/>
            <person name="Egas C."/>
            <person name="Da Costa M.S."/>
        </authorList>
    </citation>
    <scope>NUCLEOTIDE SEQUENCE [LARGE SCALE GENOMIC DNA]</scope>
    <source>
        <strain evidence="3 4">S20-91</strain>
    </source>
</reference>
<keyword evidence="4" id="KW-1185">Reference proteome</keyword>
<proteinExistence type="predicted"/>
<feature type="domain" description="AB hydrolase-1" evidence="2">
    <location>
        <begin position="39"/>
        <end position="272"/>
    </location>
</feature>
<dbReference type="Gene3D" id="3.40.50.1820">
    <property type="entry name" value="alpha/beta hydrolase"/>
    <property type="match status" value="1"/>
</dbReference>
<evidence type="ECO:0000313" key="4">
    <source>
        <dbReference type="Proteomes" id="UP000237839"/>
    </source>
</evidence>
<dbReference type="OrthoDB" id="9779853at2"/>
<keyword evidence="3" id="KW-0012">Acyltransferase</keyword>
<organism evidence="3 4">
    <name type="scientific">Solimicrobium silvestre</name>
    <dbReference type="NCBI Taxonomy" id="2099400"/>
    <lineage>
        <taxon>Bacteria</taxon>
        <taxon>Pseudomonadati</taxon>
        <taxon>Pseudomonadota</taxon>
        <taxon>Betaproteobacteria</taxon>
        <taxon>Burkholderiales</taxon>
        <taxon>Oxalobacteraceae</taxon>
        <taxon>Solimicrobium</taxon>
    </lineage>
</organism>
<protein>
    <submittedName>
        <fullName evidence="3">Putative hydrolases or acyltransferases (Alpha/beta hydrolase superfamily)</fullName>
    </submittedName>
</protein>
<evidence type="ECO:0000256" key="1">
    <source>
        <dbReference type="ARBA" id="ARBA00022801"/>
    </source>
</evidence>
<dbReference type="InterPro" id="IPR000073">
    <property type="entry name" value="AB_hydrolase_1"/>
</dbReference>
<name>A0A2S9H2V5_9BURK</name>
<dbReference type="InterPro" id="IPR029058">
    <property type="entry name" value="AB_hydrolase_fold"/>
</dbReference>
<dbReference type="Proteomes" id="UP000237839">
    <property type="component" value="Unassembled WGS sequence"/>
</dbReference>
<dbReference type="SUPFAM" id="SSF53474">
    <property type="entry name" value="alpha/beta-Hydrolases"/>
    <property type="match status" value="1"/>
</dbReference>
<dbReference type="AlphaFoldDB" id="A0A2S9H2V5"/>
<keyword evidence="1 3" id="KW-0378">Hydrolase</keyword>
<sequence length="290" mass="31938">MTAKNVDKQVPVATLGEPGFIRTTDNVNLFYRDWGVGETVVFLSGWAMSSDTWCYQMLHLNDQGFRCVAYDMRGHGRSSDPGRGYDFDTMAQDLAAVLNVLELQSVTLVGHSIGCGVITRYLTRYGSGRIKRIAMLGTVTPCMRKAADNPDGVPDEAIDYFLTKQLMQNFPGWIEGSKGPFFGEKTPTGMDTWLTQIALSTSGKALLECSRSLQDADFRKELTNIDVPTLILHGDKDVSAPLELTARRTAALIPGAKLKEYANVAHALFLTDVDRVNADLLEFIGGKKME</sequence>
<dbReference type="GO" id="GO:0016020">
    <property type="term" value="C:membrane"/>
    <property type="evidence" value="ECO:0007669"/>
    <property type="project" value="TreeGrafter"/>
</dbReference>
<dbReference type="GO" id="GO:0016787">
    <property type="term" value="F:hydrolase activity"/>
    <property type="evidence" value="ECO:0007669"/>
    <property type="project" value="UniProtKB-KW"/>
</dbReference>
<dbReference type="Pfam" id="PF00561">
    <property type="entry name" value="Abhydrolase_1"/>
    <property type="match status" value="1"/>
</dbReference>
<dbReference type="PANTHER" id="PTHR43798:SF31">
    <property type="entry name" value="AB HYDROLASE SUPERFAMILY PROTEIN YCLE"/>
    <property type="match status" value="1"/>
</dbReference>
<dbReference type="InterPro" id="IPR050266">
    <property type="entry name" value="AB_hydrolase_sf"/>
</dbReference>
<dbReference type="GO" id="GO:0016746">
    <property type="term" value="F:acyltransferase activity"/>
    <property type="evidence" value="ECO:0007669"/>
    <property type="project" value="UniProtKB-KW"/>
</dbReference>
<dbReference type="PRINTS" id="PR00111">
    <property type="entry name" value="ABHYDROLASE"/>
</dbReference>